<organism evidence="1 2">
    <name type="scientific">Fusarium langsethiae</name>
    <dbReference type="NCBI Taxonomy" id="179993"/>
    <lineage>
        <taxon>Eukaryota</taxon>
        <taxon>Fungi</taxon>
        <taxon>Dikarya</taxon>
        <taxon>Ascomycota</taxon>
        <taxon>Pezizomycotina</taxon>
        <taxon>Sordariomycetes</taxon>
        <taxon>Hypocreomycetidae</taxon>
        <taxon>Hypocreales</taxon>
        <taxon>Nectriaceae</taxon>
        <taxon>Fusarium</taxon>
    </lineage>
</organism>
<dbReference type="EMBL" id="JXCE01000169">
    <property type="protein sequence ID" value="KPA39805.1"/>
    <property type="molecule type" value="Genomic_DNA"/>
</dbReference>
<name>A0A0N0V645_FUSLA</name>
<dbReference type="AlphaFoldDB" id="A0A0N0V645"/>
<reference evidence="1 2" key="1">
    <citation type="submission" date="2015-04" db="EMBL/GenBank/DDBJ databases">
        <title>The draft genome sequence of Fusarium langsethiae, a T-2/HT-2 mycotoxin producer.</title>
        <authorList>
            <person name="Lysoe E."/>
            <person name="Divon H.H."/>
            <person name="Terzi V."/>
            <person name="Orru L."/>
            <person name="Lamontanara A."/>
            <person name="Kolseth A.-K."/>
            <person name="Frandsen R.J."/>
            <person name="Nielsen K."/>
            <person name="Thrane U."/>
        </authorList>
    </citation>
    <scope>NUCLEOTIDE SEQUENCE [LARGE SCALE GENOMIC DNA]</scope>
    <source>
        <strain evidence="1 2">Fl201059</strain>
    </source>
</reference>
<dbReference type="Proteomes" id="UP000037904">
    <property type="component" value="Unassembled WGS sequence"/>
</dbReference>
<comment type="caution">
    <text evidence="1">The sequence shown here is derived from an EMBL/GenBank/DDBJ whole genome shotgun (WGS) entry which is preliminary data.</text>
</comment>
<protein>
    <submittedName>
        <fullName evidence="1">Uncharacterized protein</fullName>
    </submittedName>
</protein>
<evidence type="ECO:0000313" key="2">
    <source>
        <dbReference type="Proteomes" id="UP000037904"/>
    </source>
</evidence>
<keyword evidence="2" id="KW-1185">Reference proteome</keyword>
<evidence type="ECO:0000313" key="1">
    <source>
        <dbReference type="EMBL" id="KPA39805.1"/>
    </source>
</evidence>
<gene>
    <name evidence="1" type="ORF">FLAG1_07333</name>
</gene>
<sequence length="286" mass="32256">MSSCLYLKVNLSNSSESSAGWRYPGRRREYGKVLNLLGACRAQRQDNVNDLWQFVSNLERDEHGLHQRLLRTGATIVWKDNARPLRSTDEKGYAPILEDVDTIYSQVATIFAILYHLPSAFVLILRVPISQRSSYRGFYHATITQKDTKSEIKDWPGFVRPAVVLDGEDDETVDSGVLRSLEVEHALLGGNWLGNTAGGGKQLALQADIIDNFREEVTDKLDFSPNNGMVQGRLALSYLPAKELKFFCEILLKRAHIAYNQSLSRAKMETLYSADDSMDAKYYLVA</sequence>
<proteinExistence type="predicted"/>
<accession>A0A0N0V645</accession>